<evidence type="ECO:0000256" key="1">
    <source>
        <dbReference type="SAM" id="Phobius"/>
    </source>
</evidence>
<dbReference type="AlphaFoldDB" id="A0A1G7YS31"/>
<accession>A0A1G7YS31</accession>
<keyword evidence="3" id="KW-1185">Reference proteome</keyword>
<dbReference type="STRING" id="551996.SAMN05192573_10632"/>
<keyword evidence="1" id="KW-1133">Transmembrane helix</keyword>
<evidence type="ECO:0000313" key="3">
    <source>
        <dbReference type="Proteomes" id="UP000199705"/>
    </source>
</evidence>
<reference evidence="3" key="1">
    <citation type="submission" date="2016-10" db="EMBL/GenBank/DDBJ databases">
        <authorList>
            <person name="Varghese N."/>
            <person name="Submissions S."/>
        </authorList>
    </citation>
    <scope>NUCLEOTIDE SEQUENCE [LARGE SCALE GENOMIC DNA]</scope>
    <source>
        <strain evidence="3">Gh-67</strain>
    </source>
</reference>
<gene>
    <name evidence="2" type="ORF">SAMN05192573_10632</name>
</gene>
<name>A0A1G7YS31_9SPHI</name>
<dbReference type="EMBL" id="FNCG01000006">
    <property type="protein sequence ID" value="SDG99187.1"/>
    <property type="molecule type" value="Genomic_DNA"/>
</dbReference>
<dbReference type="RefSeq" id="WP_218134413.1">
    <property type="nucleotide sequence ID" value="NZ_FNCG01000006.1"/>
</dbReference>
<keyword evidence="1" id="KW-0472">Membrane</keyword>
<sequence length="45" mass="5230">MRIDPPKPQKDPFEDLSPLQKKTRKAAIVFAFISVFVWAVKILFL</sequence>
<dbReference type="Proteomes" id="UP000199705">
    <property type="component" value="Unassembled WGS sequence"/>
</dbReference>
<proteinExistence type="predicted"/>
<feature type="transmembrane region" description="Helical" evidence="1">
    <location>
        <begin position="26"/>
        <end position="44"/>
    </location>
</feature>
<protein>
    <submittedName>
        <fullName evidence="2">Uncharacterized protein</fullName>
    </submittedName>
</protein>
<organism evidence="2 3">
    <name type="scientific">Mucilaginibacter gossypii</name>
    <dbReference type="NCBI Taxonomy" id="551996"/>
    <lineage>
        <taxon>Bacteria</taxon>
        <taxon>Pseudomonadati</taxon>
        <taxon>Bacteroidota</taxon>
        <taxon>Sphingobacteriia</taxon>
        <taxon>Sphingobacteriales</taxon>
        <taxon>Sphingobacteriaceae</taxon>
        <taxon>Mucilaginibacter</taxon>
    </lineage>
</organism>
<evidence type="ECO:0000313" key="2">
    <source>
        <dbReference type="EMBL" id="SDG99187.1"/>
    </source>
</evidence>
<keyword evidence="1" id="KW-0812">Transmembrane</keyword>